<comment type="catalytic activity">
    <reaction evidence="10">
        <text>L-seryl-[protein] + ATP = O-phospho-L-seryl-[protein] + ADP + H(+)</text>
        <dbReference type="Rhea" id="RHEA:17989"/>
        <dbReference type="Rhea" id="RHEA-COMP:9863"/>
        <dbReference type="Rhea" id="RHEA-COMP:11604"/>
        <dbReference type="ChEBI" id="CHEBI:15378"/>
        <dbReference type="ChEBI" id="CHEBI:29999"/>
        <dbReference type="ChEBI" id="CHEBI:30616"/>
        <dbReference type="ChEBI" id="CHEBI:83421"/>
        <dbReference type="ChEBI" id="CHEBI:456216"/>
        <dbReference type="EC" id="2.7.11.1"/>
    </reaction>
</comment>
<keyword evidence="15" id="KW-0430">Lectin</keyword>
<dbReference type="InterPro" id="IPR051343">
    <property type="entry name" value="G-type_lectin_kinases/EP1-like"/>
</dbReference>
<dbReference type="Pfam" id="PF00954">
    <property type="entry name" value="S_locus_glycop"/>
    <property type="match status" value="1"/>
</dbReference>
<proteinExistence type="predicted"/>
<evidence type="ECO:0000256" key="7">
    <source>
        <dbReference type="ARBA" id="ARBA00022840"/>
    </source>
</evidence>
<dbReference type="InterPro" id="IPR011009">
    <property type="entry name" value="Kinase-like_dom_sf"/>
</dbReference>
<evidence type="ECO:0000256" key="9">
    <source>
        <dbReference type="ARBA" id="ARBA00047899"/>
    </source>
</evidence>
<dbReference type="InterPro" id="IPR003609">
    <property type="entry name" value="Pan_app"/>
</dbReference>
<keyword evidence="15" id="KW-0675">Receptor</keyword>
<evidence type="ECO:0000256" key="5">
    <source>
        <dbReference type="ARBA" id="ARBA00022741"/>
    </source>
</evidence>
<keyword evidence="4" id="KW-0732">Signal</keyword>
<evidence type="ECO:0000256" key="3">
    <source>
        <dbReference type="ARBA" id="ARBA00022679"/>
    </source>
</evidence>
<dbReference type="PROSITE" id="PS50948">
    <property type="entry name" value="PAN"/>
    <property type="match status" value="1"/>
</dbReference>
<dbReference type="CDD" id="cd00053">
    <property type="entry name" value="EGF"/>
    <property type="match status" value="1"/>
</dbReference>
<dbReference type="GO" id="GO:0048544">
    <property type="term" value="P:recognition of pollen"/>
    <property type="evidence" value="ECO:0007669"/>
    <property type="project" value="InterPro"/>
</dbReference>
<evidence type="ECO:0000259" key="12">
    <source>
        <dbReference type="PROSITE" id="PS50011"/>
    </source>
</evidence>
<dbReference type="SUPFAM" id="SSF56112">
    <property type="entry name" value="Protein kinase-like (PK-like)"/>
    <property type="match status" value="1"/>
</dbReference>
<dbReference type="PROSITE" id="PS50026">
    <property type="entry name" value="EGF_3"/>
    <property type="match status" value="1"/>
</dbReference>
<evidence type="ECO:0000256" key="4">
    <source>
        <dbReference type="ARBA" id="ARBA00022729"/>
    </source>
</evidence>
<evidence type="ECO:0000256" key="2">
    <source>
        <dbReference type="ARBA" id="ARBA00022527"/>
    </source>
</evidence>
<evidence type="ECO:0000313" key="15">
    <source>
        <dbReference type="EMBL" id="KAB1206753.1"/>
    </source>
</evidence>
<dbReference type="InterPro" id="IPR008271">
    <property type="entry name" value="Ser/Thr_kinase_AS"/>
</dbReference>
<dbReference type="Pfam" id="PF00069">
    <property type="entry name" value="Pkinase"/>
    <property type="match status" value="1"/>
</dbReference>
<comment type="caution">
    <text evidence="15">The sequence shown here is derived from an EMBL/GenBank/DDBJ whole genome shotgun (WGS) entry which is preliminary data.</text>
</comment>
<dbReference type="SMART" id="SM00220">
    <property type="entry name" value="S_TKc"/>
    <property type="match status" value="1"/>
</dbReference>
<keyword evidence="8" id="KW-1015">Disulfide bond</keyword>
<keyword evidence="6 15" id="KW-0418">Kinase</keyword>
<dbReference type="InterPro" id="IPR000742">
    <property type="entry name" value="EGF"/>
</dbReference>
<evidence type="ECO:0000259" key="14">
    <source>
        <dbReference type="PROSITE" id="PS50948"/>
    </source>
</evidence>
<dbReference type="PANTHER" id="PTHR47976">
    <property type="entry name" value="G-TYPE LECTIN S-RECEPTOR-LIKE SERINE/THREONINE-PROTEIN KINASE SD2-5"/>
    <property type="match status" value="1"/>
</dbReference>
<dbReference type="Proteomes" id="UP000516437">
    <property type="component" value="Chromosome 7"/>
</dbReference>
<sequence length="316" mass="35470">MGENDNWSVTWSQPDDRCAPKGLCGLNGFCVISDQTYSCKCLPGFAPVNESSWTSGCEMSFTAESCESNEAETGYTTTAVPSTVWENDNYSMLSSSSEEECHVACLADCNCEAALFKDGNCNKQRLPLRFGRRQTSDSTIALIKEILTWNERMGIARDIARGILYLHEECEQQIIHCDMKPQNILVDEQRRPKISDFGLAKLLKPDQTKTFTNIRGTREDTSYQSGIGNCPVDYNLPMEAAILEEWAYQCFERGELAKLLVNDEHVDQKELGRIVKAALWYILEEPSLRPSMKKVLLMLEGTVDIPIPPNPTSLVL</sequence>
<keyword evidence="3" id="KW-0808">Transferase</keyword>
<protein>
    <recommendedName>
        <fullName evidence="1">non-specific serine/threonine protein kinase</fullName>
        <ecNumber evidence="1">2.7.11.1</ecNumber>
    </recommendedName>
</protein>
<feature type="domain" description="Apple" evidence="14">
    <location>
        <begin position="66"/>
        <end position="147"/>
    </location>
</feature>
<dbReference type="GO" id="GO:0005524">
    <property type="term" value="F:ATP binding"/>
    <property type="evidence" value="ECO:0007669"/>
    <property type="project" value="UniProtKB-KW"/>
</dbReference>
<dbReference type="EMBL" id="RXIC02000025">
    <property type="protein sequence ID" value="KAB1206753.1"/>
    <property type="molecule type" value="Genomic_DNA"/>
</dbReference>
<dbReference type="InterPro" id="IPR000858">
    <property type="entry name" value="S_locus_glycoprot_dom"/>
</dbReference>
<evidence type="ECO:0000256" key="1">
    <source>
        <dbReference type="ARBA" id="ARBA00012513"/>
    </source>
</evidence>
<name>A0A6A1V266_9ROSI</name>
<reference evidence="15 16" key="1">
    <citation type="journal article" date="2019" name="Plant Biotechnol. J.">
        <title>The red bayberry genome and genetic basis of sex determination.</title>
        <authorList>
            <person name="Jia H.M."/>
            <person name="Jia H.J."/>
            <person name="Cai Q.L."/>
            <person name="Wang Y."/>
            <person name="Zhao H.B."/>
            <person name="Yang W.F."/>
            <person name="Wang G.Y."/>
            <person name="Li Y.H."/>
            <person name="Zhan D.L."/>
            <person name="Shen Y.T."/>
            <person name="Niu Q.F."/>
            <person name="Chang L."/>
            <person name="Qiu J."/>
            <person name="Zhao L."/>
            <person name="Xie H.B."/>
            <person name="Fu W.Y."/>
            <person name="Jin J."/>
            <person name="Li X.W."/>
            <person name="Jiao Y."/>
            <person name="Zhou C.C."/>
            <person name="Tu T."/>
            <person name="Chai C.Y."/>
            <person name="Gao J.L."/>
            <person name="Fan L.J."/>
            <person name="van de Weg E."/>
            <person name="Wang J.Y."/>
            <person name="Gao Z.S."/>
        </authorList>
    </citation>
    <scope>NUCLEOTIDE SEQUENCE [LARGE SCALE GENOMIC DNA]</scope>
    <source>
        <tissue evidence="15">Leaves</tissue>
    </source>
</reference>
<dbReference type="OrthoDB" id="1726123at2759"/>
<keyword evidence="16" id="KW-1185">Reference proteome</keyword>
<dbReference type="FunFam" id="1.10.510.10:FF:001023">
    <property type="entry name" value="Os07g0541700 protein"/>
    <property type="match status" value="1"/>
</dbReference>
<keyword evidence="5" id="KW-0547">Nucleotide-binding</keyword>
<dbReference type="Gene3D" id="1.10.510.10">
    <property type="entry name" value="Transferase(Phosphotransferase) domain 1"/>
    <property type="match status" value="1"/>
</dbReference>
<comment type="caution">
    <text evidence="11">Lacks conserved residue(s) required for the propagation of feature annotation.</text>
</comment>
<keyword evidence="2" id="KW-0723">Serine/threonine-protein kinase</keyword>
<keyword evidence="7" id="KW-0067">ATP-binding</keyword>
<dbReference type="AlphaFoldDB" id="A0A6A1V266"/>
<evidence type="ECO:0000256" key="10">
    <source>
        <dbReference type="ARBA" id="ARBA00048679"/>
    </source>
</evidence>
<dbReference type="GO" id="GO:0030246">
    <property type="term" value="F:carbohydrate binding"/>
    <property type="evidence" value="ECO:0007669"/>
    <property type="project" value="UniProtKB-KW"/>
</dbReference>
<dbReference type="PANTHER" id="PTHR47976:SF7">
    <property type="entry name" value="RECEPTOR-LIKE SERINE_THREONINE-PROTEIN KINASE"/>
    <property type="match status" value="1"/>
</dbReference>
<dbReference type="PROSITE" id="PS50011">
    <property type="entry name" value="PROTEIN_KINASE_DOM"/>
    <property type="match status" value="1"/>
</dbReference>
<comment type="catalytic activity">
    <reaction evidence="9">
        <text>L-threonyl-[protein] + ATP = O-phospho-L-threonyl-[protein] + ADP + H(+)</text>
        <dbReference type="Rhea" id="RHEA:46608"/>
        <dbReference type="Rhea" id="RHEA-COMP:11060"/>
        <dbReference type="Rhea" id="RHEA-COMP:11605"/>
        <dbReference type="ChEBI" id="CHEBI:15378"/>
        <dbReference type="ChEBI" id="CHEBI:30013"/>
        <dbReference type="ChEBI" id="CHEBI:30616"/>
        <dbReference type="ChEBI" id="CHEBI:61977"/>
        <dbReference type="ChEBI" id="CHEBI:456216"/>
        <dbReference type="EC" id="2.7.11.1"/>
    </reaction>
</comment>
<gene>
    <name evidence="15" type="ORF">CJ030_MR7G013500</name>
</gene>
<evidence type="ECO:0000259" key="13">
    <source>
        <dbReference type="PROSITE" id="PS50026"/>
    </source>
</evidence>
<dbReference type="EC" id="2.7.11.1" evidence="1"/>
<feature type="domain" description="EGF-like" evidence="13">
    <location>
        <begin position="14"/>
        <end position="51"/>
    </location>
</feature>
<keyword evidence="11" id="KW-0245">EGF-like domain</keyword>
<evidence type="ECO:0000313" key="16">
    <source>
        <dbReference type="Proteomes" id="UP000516437"/>
    </source>
</evidence>
<dbReference type="PROSITE" id="PS00108">
    <property type="entry name" value="PROTEIN_KINASE_ST"/>
    <property type="match status" value="1"/>
</dbReference>
<evidence type="ECO:0000256" key="11">
    <source>
        <dbReference type="PROSITE-ProRule" id="PRU00076"/>
    </source>
</evidence>
<evidence type="ECO:0000256" key="6">
    <source>
        <dbReference type="ARBA" id="ARBA00022777"/>
    </source>
</evidence>
<accession>A0A6A1V266</accession>
<dbReference type="InterPro" id="IPR000719">
    <property type="entry name" value="Prot_kinase_dom"/>
</dbReference>
<evidence type="ECO:0000256" key="8">
    <source>
        <dbReference type="ARBA" id="ARBA00023157"/>
    </source>
</evidence>
<feature type="domain" description="Protein kinase" evidence="12">
    <location>
        <begin position="1"/>
        <end position="316"/>
    </location>
</feature>
<organism evidence="15 16">
    <name type="scientific">Morella rubra</name>
    <name type="common">Chinese bayberry</name>
    <dbReference type="NCBI Taxonomy" id="262757"/>
    <lineage>
        <taxon>Eukaryota</taxon>
        <taxon>Viridiplantae</taxon>
        <taxon>Streptophyta</taxon>
        <taxon>Embryophyta</taxon>
        <taxon>Tracheophyta</taxon>
        <taxon>Spermatophyta</taxon>
        <taxon>Magnoliopsida</taxon>
        <taxon>eudicotyledons</taxon>
        <taxon>Gunneridae</taxon>
        <taxon>Pentapetalae</taxon>
        <taxon>rosids</taxon>
        <taxon>fabids</taxon>
        <taxon>Fagales</taxon>
        <taxon>Myricaceae</taxon>
        <taxon>Morella</taxon>
    </lineage>
</organism>
<dbReference type="GO" id="GO:0004674">
    <property type="term" value="F:protein serine/threonine kinase activity"/>
    <property type="evidence" value="ECO:0007669"/>
    <property type="project" value="UniProtKB-KW"/>
</dbReference>